<evidence type="ECO:0000313" key="3">
    <source>
        <dbReference type="Proteomes" id="UP001367508"/>
    </source>
</evidence>
<reference evidence="2 3" key="1">
    <citation type="submission" date="2024-01" db="EMBL/GenBank/DDBJ databases">
        <title>The genomes of 5 underutilized Papilionoideae crops provide insights into root nodulation and disease resistanc.</title>
        <authorList>
            <person name="Jiang F."/>
        </authorList>
    </citation>
    <scope>NUCLEOTIDE SEQUENCE [LARGE SCALE GENOMIC DNA]</scope>
    <source>
        <strain evidence="2">LVBAO_FW01</strain>
        <tissue evidence="2">Leaves</tissue>
    </source>
</reference>
<gene>
    <name evidence="2" type="ORF">VNO77_14651</name>
</gene>
<dbReference type="EMBL" id="JAYMYQ010000003">
    <property type="protein sequence ID" value="KAK7344706.1"/>
    <property type="molecule type" value="Genomic_DNA"/>
</dbReference>
<organism evidence="2 3">
    <name type="scientific">Canavalia gladiata</name>
    <name type="common">Sword bean</name>
    <name type="synonym">Dolichos gladiatus</name>
    <dbReference type="NCBI Taxonomy" id="3824"/>
    <lineage>
        <taxon>Eukaryota</taxon>
        <taxon>Viridiplantae</taxon>
        <taxon>Streptophyta</taxon>
        <taxon>Embryophyta</taxon>
        <taxon>Tracheophyta</taxon>
        <taxon>Spermatophyta</taxon>
        <taxon>Magnoliopsida</taxon>
        <taxon>eudicotyledons</taxon>
        <taxon>Gunneridae</taxon>
        <taxon>Pentapetalae</taxon>
        <taxon>rosids</taxon>
        <taxon>fabids</taxon>
        <taxon>Fabales</taxon>
        <taxon>Fabaceae</taxon>
        <taxon>Papilionoideae</taxon>
        <taxon>50 kb inversion clade</taxon>
        <taxon>NPAAA clade</taxon>
        <taxon>indigoferoid/millettioid clade</taxon>
        <taxon>Phaseoleae</taxon>
        <taxon>Canavalia</taxon>
    </lineage>
</organism>
<evidence type="ECO:0000313" key="2">
    <source>
        <dbReference type="EMBL" id="KAK7344706.1"/>
    </source>
</evidence>
<name>A0AAN9QS25_CANGL</name>
<sequence length="99" mass="11176">MERTERASEGAWSACSRDADKNRSSENTTFRSFRGKANRDRRRNIQELIHVVNVDTQCELTNILCLLRKVIGGVGGAENGIRPLPKMPPPLALLWRSEI</sequence>
<accession>A0AAN9QS25</accession>
<dbReference type="AlphaFoldDB" id="A0AAN9QS25"/>
<comment type="caution">
    <text evidence="2">The sequence shown here is derived from an EMBL/GenBank/DDBJ whole genome shotgun (WGS) entry which is preliminary data.</text>
</comment>
<keyword evidence="3" id="KW-1185">Reference proteome</keyword>
<dbReference type="Proteomes" id="UP001367508">
    <property type="component" value="Unassembled WGS sequence"/>
</dbReference>
<protein>
    <submittedName>
        <fullName evidence="2">Uncharacterized protein</fullName>
    </submittedName>
</protein>
<feature type="region of interest" description="Disordered" evidence="1">
    <location>
        <begin position="1"/>
        <end position="36"/>
    </location>
</feature>
<proteinExistence type="predicted"/>
<evidence type="ECO:0000256" key="1">
    <source>
        <dbReference type="SAM" id="MobiDB-lite"/>
    </source>
</evidence>